<dbReference type="FunFam" id="3.50.50.60:FF:000002">
    <property type="entry name" value="tRNA uridine 5-carboxymethylaminomethyl modification enzyme MnmG"/>
    <property type="match status" value="1"/>
</dbReference>
<keyword evidence="11" id="KW-0963">Cytoplasm</keyword>
<protein>
    <recommendedName>
        <fullName evidence="4 11">tRNA uridine 5-carboxymethylaminomethyl modification enzyme MnmG</fullName>
    </recommendedName>
    <alternativeName>
        <fullName evidence="10 11">Glucose-inhibited division protein A</fullName>
    </alternativeName>
</protein>
<feature type="binding site" evidence="11">
    <location>
        <begin position="12"/>
        <end position="17"/>
    </location>
    <ligand>
        <name>FAD</name>
        <dbReference type="ChEBI" id="CHEBI:57692"/>
    </ligand>
</feature>
<evidence type="ECO:0000256" key="11">
    <source>
        <dbReference type="HAMAP-Rule" id="MF_00129"/>
    </source>
</evidence>
<evidence type="ECO:0000256" key="6">
    <source>
        <dbReference type="ARBA" id="ARBA00022694"/>
    </source>
</evidence>
<dbReference type="FunFam" id="1.10.150.570:FF:000001">
    <property type="entry name" value="tRNA uridine 5-carboxymethylaminomethyl modification enzyme MnmG"/>
    <property type="match status" value="1"/>
</dbReference>
<dbReference type="Gene3D" id="1.10.10.1800">
    <property type="entry name" value="tRNA uridine 5-carboxymethylaminomethyl modification enzyme MnmG/GidA"/>
    <property type="match status" value="1"/>
</dbReference>
<dbReference type="InterPro" id="IPR036188">
    <property type="entry name" value="FAD/NAD-bd_sf"/>
</dbReference>
<dbReference type="HAMAP" id="MF_00129">
    <property type="entry name" value="MnmG_GidA"/>
    <property type="match status" value="1"/>
</dbReference>
<evidence type="ECO:0000256" key="4">
    <source>
        <dbReference type="ARBA" id="ARBA00020461"/>
    </source>
</evidence>
<proteinExistence type="inferred from homology"/>
<keyword evidence="6 11" id="KW-0819">tRNA processing</keyword>
<comment type="caution">
    <text evidence="11">Lacks conserved residue(s) required for the propagation of feature annotation.</text>
</comment>
<dbReference type="InterPro" id="IPR002218">
    <property type="entry name" value="MnmG-rel"/>
</dbReference>
<dbReference type="InterPro" id="IPR047001">
    <property type="entry name" value="MnmG_C_subdom"/>
</dbReference>
<evidence type="ECO:0000313" key="13">
    <source>
        <dbReference type="EMBL" id="OGG03811.1"/>
    </source>
</evidence>
<dbReference type="InterPro" id="IPR044920">
    <property type="entry name" value="MnmG_C_subdom_sf"/>
</dbReference>
<dbReference type="Pfam" id="PF01134">
    <property type="entry name" value="GIDA"/>
    <property type="match status" value="1"/>
</dbReference>
<dbReference type="GO" id="GO:0005829">
    <property type="term" value="C:cytosol"/>
    <property type="evidence" value="ECO:0007669"/>
    <property type="project" value="TreeGrafter"/>
</dbReference>
<evidence type="ECO:0000256" key="10">
    <source>
        <dbReference type="ARBA" id="ARBA00031800"/>
    </source>
</evidence>
<gene>
    <name evidence="11" type="primary">mnmG</name>
    <name evidence="11" type="synonym">gidA</name>
    <name evidence="13" type="ORF">A3F83_12095</name>
</gene>
<feature type="binding site" evidence="11">
    <location>
        <begin position="271"/>
        <end position="285"/>
    </location>
    <ligand>
        <name>NAD(+)</name>
        <dbReference type="ChEBI" id="CHEBI:57540"/>
    </ligand>
</feature>
<dbReference type="Gene3D" id="3.50.50.60">
    <property type="entry name" value="FAD/NAD(P)-binding domain"/>
    <property type="match status" value="2"/>
</dbReference>
<evidence type="ECO:0000256" key="7">
    <source>
        <dbReference type="ARBA" id="ARBA00022827"/>
    </source>
</evidence>
<dbReference type="SUPFAM" id="SSF51905">
    <property type="entry name" value="FAD/NAD(P)-binding domain"/>
    <property type="match status" value="1"/>
</dbReference>
<dbReference type="PROSITE" id="PS01281">
    <property type="entry name" value="GIDA_2"/>
    <property type="match status" value="1"/>
</dbReference>
<feature type="domain" description="tRNA uridine 5-carboxymethylaminomethyl modification enzyme C-terminal subdomain" evidence="12">
    <location>
        <begin position="543"/>
        <end position="614"/>
    </location>
</feature>
<comment type="subunit">
    <text evidence="9 11">Homodimer. Heterotetramer of two MnmE and two MnmG subunits.</text>
</comment>
<dbReference type="InterPro" id="IPR026904">
    <property type="entry name" value="MnmG_C"/>
</dbReference>
<reference evidence="13 14" key="1">
    <citation type="journal article" date="2016" name="Nat. Commun.">
        <title>Thousands of microbial genomes shed light on interconnected biogeochemical processes in an aquifer system.</title>
        <authorList>
            <person name="Anantharaman K."/>
            <person name="Brown C.T."/>
            <person name="Hug L.A."/>
            <person name="Sharon I."/>
            <person name="Castelle C.J."/>
            <person name="Probst A.J."/>
            <person name="Thomas B.C."/>
            <person name="Singh A."/>
            <person name="Wilkins M.J."/>
            <person name="Karaoz U."/>
            <person name="Brodie E.L."/>
            <person name="Williams K.H."/>
            <person name="Hubbard S.S."/>
            <person name="Banfield J.F."/>
        </authorList>
    </citation>
    <scope>NUCLEOTIDE SEQUENCE [LARGE SCALE GENOMIC DNA]</scope>
</reference>
<dbReference type="InterPro" id="IPR020595">
    <property type="entry name" value="MnmG-rel_CS"/>
</dbReference>
<dbReference type="STRING" id="1817867.A3F83_12095"/>
<keyword evidence="7 11" id="KW-0274">FAD</keyword>
<comment type="subcellular location">
    <subcellularLocation>
        <location evidence="11">Cytoplasm</location>
    </subcellularLocation>
</comment>
<comment type="cofactor">
    <cofactor evidence="1 11">
        <name>FAD</name>
        <dbReference type="ChEBI" id="CHEBI:57692"/>
    </cofactor>
</comment>
<dbReference type="GO" id="GO:0050660">
    <property type="term" value="F:flavin adenine dinucleotide binding"/>
    <property type="evidence" value="ECO:0007669"/>
    <property type="project" value="UniProtKB-UniRule"/>
</dbReference>
<dbReference type="Gene3D" id="1.10.150.570">
    <property type="entry name" value="GidA associated domain, C-terminal subdomain"/>
    <property type="match status" value="1"/>
</dbReference>
<name>A0A1F5YUB1_9BACT</name>
<dbReference type="PROSITE" id="PS01280">
    <property type="entry name" value="GIDA_1"/>
    <property type="match status" value="1"/>
</dbReference>
<keyword evidence="8 11" id="KW-0520">NAD</keyword>
<dbReference type="PANTHER" id="PTHR11806">
    <property type="entry name" value="GLUCOSE INHIBITED DIVISION PROTEIN A"/>
    <property type="match status" value="1"/>
</dbReference>
<evidence type="ECO:0000256" key="8">
    <source>
        <dbReference type="ARBA" id="ARBA00023027"/>
    </source>
</evidence>
<evidence type="ECO:0000256" key="2">
    <source>
        <dbReference type="ARBA" id="ARBA00003717"/>
    </source>
</evidence>
<dbReference type="Proteomes" id="UP000179129">
    <property type="component" value="Unassembled WGS sequence"/>
</dbReference>
<evidence type="ECO:0000256" key="9">
    <source>
        <dbReference type="ARBA" id="ARBA00025948"/>
    </source>
</evidence>
<dbReference type="SMART" id="SM01228">
    <property type="entry name" value="GIDA_assoc_3"/>
    <property type="match status" value="1"/>
</dbReference>
<comment type="function">
    <text evidence="2 11">NAD-binding protein involved in the addition of a carboxymethylaminomethyl (cmnm) group at the wobble position (U34) of certain tRNAs, forming tRNA-cmnm(5)s(2)U34.</text>
</comment>
<accession>A0A1F5YUB1</accession>
<dbReference type="EMBL" id="MFIX01000129">
    <property type="protein sequence ID" value="OGG03811.1"/>
    <property type="molecule type" value="Genomic_DNA"/>
</dbReference>
<dbReference type="InterPro" id="IPR040131">
    <property type="entry name" value="MnmG_N"/>
</dbReference>
<evidence type="ECO:0000313" key="14">
    <source>
        <dbReference type="Proteomes" id="UP000179129"/>
    </source>
</evidence>
<evidence type="ECO:0000259" key="12">
    <source>
        <dbReference type="SMART" id="SM01228"/>
    </source>
</evidence>
<organism evidence="13 14">
    <name type="scientific">Candidatus Glassbacteria bacterium RIFCSPLOWO2_12_FULL_58_11</name>
    <dbReference type="NCBI Taxonomy" id="1817867"/>
    <lineage>
        <taxon>Bacteria</taxon>
        <taxon>Candidatus Glassiibacteriota</taxon>
    </lineage>
</organism>
<dbReference type="PANTHER" id="PTHR11806:SF0">
    <property type="entry name" value="PROTEIN MTO1 HOMOLOG, MITOCHONDRIAL"/>
    <property type="match status" value="1"/>
</dbReference>
<comment type="similarity">
    <text evidence="3 11">Belongs to the MnmG family.</text>
</comment>
<dbReference type="InterPro" id="IPR004416">
    <property type="entry name" value="MnmG"/>
</dbReference>
<evidence type="ECO:0000256" key="3">
    <source>
        <dbReference type="ARBA" id="ARBA00007653"/>
    </source>
</evidence>
<evidence type="ECO:0000256" key="1">
    <source>
        <dbReference type="ARBA" id="ARBA00001974"/>
    </source>
</evidence>
<dbReference type="Pfam" id="PF21680">
    <property type="entry name" value="GIDA_C_1st"/>
    <property type="match status" value="1"/>
</dbReference>
<dbReference type="GO" id="GO:0002098">
    <property type="term" value="P:tRNA wobble uridine modification"/>
    <property type="evidence" value="ECO:0007669"/>
    <property type="project" value="InterPro"/>
</dbReference>
<sequence>MAAEKYSLAVIGAGHAGCEAARAAAALGERVLLLTGDPDKIGRMSCNPAIGGVAKGQLVREIDALGGLMGRAADLASIQFRMLNTSKGPAVRSPRSQSDRRLYVEAMRSLVEAQPGITLRRALVSGIRVEKGRVHSVETSTGESFPVKATVLTAGTFLDGLIRIGERSFPAGRADDPPAVALAECLRALGLPALRFKTGTPPRIDGRTVDYSTLAEQPGEGTAYRFSYFYTCPALPQKSCWQTRTTPATRELVLANLSRSSLYGGYIKGRGPRYCPSIEDKFVKFPERTIQHLFLEPEGLDTDELYLNGLSNSLPEEIQEQLVHSVEGLQHALVLRPGYAIEYDCFDPRELHPTLESRLISGMYLAGQVNGTSGYEEAAAQGLAAGLNAAMALQRKEPVVFPRSGSYLGVLIDDLVTQGVDEPYRLFSSRAEFRLSLRQDNADLRLSPLAHSLGLISNSQYAQVERKGARVRECLELLRRTRIGPERLNPYLRQAGSAEAAAALSLDKVLKRPEVTLEGLFAFLGKDFDGWESDLLAQVEMEVKYEGYMARERTRFEELRKVEQVKIPEGLDFKKFDTLSTESRERLARHRPATLGQASRIPGLRPGDLTALMVELGKQRQERKAAE</sequence>
<dbReference type="GO" id="GO:0030488">
    <property type="term" value="P:tRNA methylation"/>
    <property type="evidence" value="ECO:0007669"/>
    <property type="project" value="TreeGrafter"/>
</dbReference>
<dbReference type="InterPro" id="IPR049312">
    <property type="entry name" value="GIDA_C_N"/>
</dbReference>
<comment type="caution">
    <text evidence="13">The sequence shown here is derived from an EMBL/GenBank/DDBJ whole genome shotgun (WGS) entry which is preliminary data.</text>
</comment>
<keyword evidence="5 11" id="KW-0285">Flavoprotein</keyword>
<dbReference type="AlphaFoldDB" id="A0A1F5YUB1"/>
<dbReference type="Pfam" id="PF13932">
    <property type="entry name" value="SAM_GIDA_C"/>
    <property type="match status" value="1"/>
</dbReference>
<dbReference type="NCBIfam" id="TIGR00136">
    <property type="entry name" value="mnmG_gidA"/>
    <property type="match status" value="1"/>
</dbReference>
<evidence type="ECO:0000256" key="5">
    <source>
        <dbReference type="ARBA" id="ARBA00022630"/>
    </source>
</evidence>